<gene>
    <name evidence="1" type="ORF">METZ01_LOCUS246209</name>
</gene>
<feature type="non-terminal residue" evidence="1">
    <location>
        <position position="87"/>
    </location>
</feature>
<accession>A0A382I1W4</accession>
<organism evidence="1">
    <name type="scientific">marine metagenome</name>
    <dbReference type="NCBI Taxonomy" id="408172"/>
    <lineage>
        <taxon>unclassified sequences</taxon>
        <taxon>metagenomes</taxon>
        <taxon>ecological metagenomes</taxon>
    </lineage>
</organism>
<dbReference type="AlphaFoldDB" id="A0A382I1W4"/>
<name>A0A382I1W4_9ZZZZ</name>
<proteinExistence type="predicted"/>
<sequence>MSGPTRNGSVVGLGMATPVNTVPMVMASVPLTHKPFVTQKKKGSGLNVRGLAPLAVLVKMARVLTEAAPARHPNISFANRLEILGRG</sequence>
<evidence type="ECO:0000313" key="1">
    <source>
        <dbReference type="EMBL" id="SVB93355.1"/>
    </source>
</evidence>
<dbReference type="EMBL" id="UINC01064565">
    <property type="protein sequence ID" value="SVB93355.1"/>
    <property type="molecule type" value="Genomic_DNA"/>
</dbReference>
<protein>
    <submittedName>
        <fullName evidence="1">Uncharacterized protein</fullName>
    </submittedName>
</protein>
<reference evidence="1" key="1">
    <citation type="submission" date="2018-05" db="EMBL/GenBank/DDBJ databases">
        <authorList>
            <person name="Lanie J.A."/>
            <person name="Ng W.-L."/>
            <person name="Kazmierczak K.M."/>
            <person name="Andrzejewski T.M."/>
            <person name="Davidsen T.M."/>
            <person name="Wayne K.J."/>
            <person name="Tettelin H."/>
            <person name="Glass J.I."/>
            <person name="Rusch D."/>
            <person name="Podicherti R."/>
            <person name="Tsui H.-C.T."/>
            <person name="Winkler M.E."/>
        </authorList>
    </citation>
    <scope>NUCLEOTIDE SEQUENCE</scope>
</reference>